<dbReference type="EnsemblMetazoa" id="Aqu2.1.16383_001">
    <property type="protein sequence ID" value="Aqu2.1.16383_001"/>
    <property type="gene ID" value="Aqu2.1.16383"/>
</dbReference>
<dbReference type="InParanoid" id="A0A1X7TN36"/>
<dbReference type="AlphaFoldDB" id="A0A1X7TN36"/>
<organism evidence="1">
    <name type="scientific">Amphimedon queenslandica</name>
    <name type="common">Sponge</name>
    <dbReference type="NCBI Taxonomy" id="400682"/>
    <lineage>
        <taxon>Eukaryota</taxon>
        <taxon>Metazoa</taxon>
        <taxon>Porifera</taxon>
        <taxon>Demospongiae</taxon>
        <taxon>Heteroscleromorpha</taxon>
        <taxon>Haplosclerida</taxon>
        <taxon>Niphatidae</taxon>
        <taxon>Amphimedon</taxon>
    </lineage>
</organism>
<sequence length="34" mass="4027">MNDSHKIFDAEDYSGNISIYTFYSYLISLSFKTR</sequence>
<proteinExistence type="predicted"/>
<reference evidence="1" key="1">
    <citation type="submission" date="2017-05" db="UniProtKB">
        <authorList>
            <consortium name="EnsemblMetazoa"/>
        </authorList>
    </citation>
    <scope>IDENTIFICATION</scope>
</reference>
<accession>A0A1X7TN36</accession>
<evidence type="ECO:0000313" key="1">
    <source>
        <dbReference type="EnsemblMetazoa" id="Aqu2.1.16383_001"/>
    </source>
</evidence>
<protein>
    <submittedName>
        <fullName evidence="1">Uncharacterized protein</fullName>
    </submittedName>
</protein>
<name>A0A1X7TN36_AMPQE</name>